<organism evidence="2 3">
    <name type="scientific">Paenibacillus solanacearum</name>
    <dbReference type="NCBI Taxonomy" id="2048548"/>
    <lineage>
        <taxon>Bacteria</taxon>
        <taxon>Bacillati</taxon>
        <taxon>Bacillota</taxon>
        <taxon>Bacilli</taxon>
        <taxon>Bacillales</taxon>
        <taxon>Paenibacillaceae</taxon>
        <taxon>Paenibacillus</taxon>
    </lineage>
</organism>
<dbReference type="GO" id="GO:0051920">
    <property type="term" value="F:peroxiredoxin activity"/>
    <property type="evidence" value="ECO:0007669"/>
    <property type="project" value="InterPro"/>
</dbReference>
<dbReference type="PANTHER" id="PTHR34846">
    <property type="entry name" value="4-CARBOXYMUCONOLACTONE DECARBOXYLASE FAMILY PROTEIN (AFU_ORTHOLOGUE AFUA_6G11590)"/>
    <property type="match status" value="1"/>
</dbReference>
<reference evidence="2" key="1">
    <citation type="submission" date="2021-06" db="EMBL/GenBank/DDBJ databases">
        <authorList>
            <person name="Criscuolo A."/>
        </authorList>
    </citation>
    <scope>NUCLEOTIDE SEQUENCE</scope>
    <source>
        <strain evidence="2">CIP111600</strain>
    </source>
</reference>
<proteinExistence type="predicted"/>
<dbReference type="RefSeq" id="WP_218091052.1">
    <property type="nucleotide sequence ID" value="NZ_CAJVAS010000004.1"/>
</dbReference>
<dbReference type="EMBL" id="CAJVAS010000004">
    <property type="protein sequence ID" value="CAG7610355.1"/>
    <property type="molecule type" value="Genomic_DNA"/>
</dbReference>
<keyword evidence="3" id="KW-1185">Reference proteome</keyword>
<protein>
    <recommendedName>
        <fullName evidence="1">Carboxymuconolactone decarboxylase-like domain-containing protein</fullName>
    </recommendedName>
</protein>
<dbReference type="InterPro" id="IPR003779">
    <property type="entry name" value="CMD-like"/>
</dbReference>
<sequence length="159" mass="18315">MTQRMNYMQQSPELFKKMLEFSNAEKESVIEESILHLVHIRASQINGCGFCLDMHIKQAKIHGESELRLHHLSIWWESPLFQPRERAALTWTEVLTKLPEHGVPDDVYDRVREQFSEKELSDLTFSIMAINAWNRVNVAFKTEPGSADKAFGLTKAGLS</sequence>
<comment type="caution">
    <text evidence="2">The sequence shown here is derived from an EMBL/GenBank/DDBJ whole genome shotgun (WGS) entry which is preliminary data.</text>
</comment>
<accession>A0A916JY49</accession>
<evidence type="ECO:0000259" key="1">
    <source>
        <dbReference type="Pfam" id="PF02627"/>
    </source>
</evidence>
<dbReference type="AlphaFoldDB" id="A0A916JY49"/>
<dbReference type="PANTHER" id="PTHR34846:SF10">
    <property type="entry name" value="CYTOPLASMIC PROTEIN"/>
    <property type="match status" value="1"/>
</dbReference>
<gene>
    <name evidence="2" type="ORF">PAESOLCIP111_01229</name>
</gene>
<evidence type="ECO:0000313" key="2">
    <source>
        <dbReference type="EMBL" id="CAG7610355.1"/>
    </source>
</evidence>
<feature type="domain" description="Carboxymuconolactone decarboxylase-like" evidence="1">
    <location>
        <begin position="12"/>
        <end position="93"/>
    </location>
</feature>
<evidence type="ECO:0000313" key="3">
    <source>
        <dbReference type="Proteomes" id="UP000693672"/>
    </source>
</evidence>
<dbReference type="Pfam" id="PF02627">
    <property type="entry name" value="CMD"/>
    <property type="match status" value="1"/>
</dbReference>
<dbReference type="Proteomes" id="UP000693672">
    <property type="component" value="Unassembled WGS sequence"/>
</dbReference>
<dbReference type="NCBIfam" id="TIGR00778">
    <property type="entry name" value="ahpD_dom"/>
    <property type="match status" value="1"/>
</dbReference>
<dbReference type="InterPro" id="IPR004675">
    <property type="entry name" value="AhpD_core"/>
</dbReference>
<name>A0A916JY49_9BACL</name>